<sequence>MPRKYYGAFSHMKTELLNGGERREGIMASVCRFHVERPVYQQEELNDEYKSERTSCKSLDDLQSSHRKFRLSSCLTTLIPALNWLVHYQVKDDLFKDCIAGITVAVMHIPQGMAYAMLGNVPPVVGLYMAFFPVIIYSFLGTSRHISMGTFSVTCLMVGKVVLEHSQPMAATLVPDGNSTDVNATSTLPRLAAATPVEVATTVCFIVGMYQLVMYVMRLGVLTSLLSDTLVSSFTAAAAFLVITSQIKDILGIQMPKKYSGNFSIIYTYIAFFQSIDSTNKAALTVSLITITILWSYDDIVKPRLRQVTSVPIPIELIVILAGTLISRFTPLIDENHIRTVGHIAVGLPEPSPPRFDLIPSLLGECFSIAVVAYVIAMSMALTFSTKLKYDLDANQEFLAQGVSNVFGSFFSCMPISASLSRSVIQQVVGGKTQVAGLVSSSIIFCVLLWIGPFFEPLPRCVLASLIVVAVKNVLLQVRAFPKIWRLSFLDGLVYILTFLTVILVEVDIGLIVGFSVSLASILIQGIRPYCCLLGRVPNTDIYVDKTRFNTVDMPGIKIVHYSGGLNFANRGYFKSGIHNLLHFWPRQEINRRNQMIKSNKVGPLEFSNPMNCLILDLAAMHYCDPAGVNTLRSIGEEFKELSIPVYITGASGPVYESFQNNDLISQNLFHFFPTVHDAVLYDQIIRLESANTIIQPLPEENSSTL</sequence>
<evidence type="ECO:0000256" key="3">
    <source>
        <dbReference type="ARBA" id="ARBA00022989"/>
    </source>
</evidence>
<keyword evidence="4 5" id="KW-0472">Membrane</keyword>
<keyword evidence="2 5" id="KW-0812">Transmembrane</keyword>
<reference evidence="7" key="1">
    <citation type="submission" date="2021-12" db="EMBL/GenBank/DDBJ databases">
        <authorList>
            <person name="King R."/>
        </authorList>
    </citation>
    <scope>NUCLEOTIDE SEQUENCE</scope>
</reference>
<dbReference type="PROSITE" id="PS50801">
    <property type="entry name" value="STAS"/>
    <property type="match status" value="1"/>
</dbReference>
<keyword evidence="3 5" id="KW-1133">Transmembrane helix</keyword>
<evidence type="ECO:0000256" key="5">
    <source>
        <dbReference type="SAM" id="Phobius"/>
    </source>
</evidence>
<dbReference type="InterPro" id="IPR011547">
    <property type="entry name" value="SLC26A/SulP_dom"/>
</dbReference>
<evidence type="ECO:0000259" key="6">
    <source>
        <dbReference type="PROSITE" id="PS50801"/>
    </source>
</evidence>
<feature type="transmembrane region" description="Helical" evidence="5">
    <location>
        <begin position="199"/>
        <end position="217"/>
    </location>
</feature>
<dbReference type="InterPro" id="IPR001902">
    <property type="entry name" value="SLC26A/SulP_fam"/>
</dbReference>
<dbReference type="Gene3D" id="3.30.750.24">
    <property type="entry name" value="STAS domain"/>
    <property type="match status" value="1"/>
</dbReference>
<feature type="transmembrane region" description="Helical" evidence="5">
    <location>
        <begin position="493"/>
        <end position="524"/>
    </location>
</feature>
<dbReference type="GO" id="GO:0016020">
    <property type="term" value="C:membrane"/>
    <property type="evidence" value="ECO:0007669"/>
    <property type="project" value="UniProtKB-SubCell"/>
</dbReference>
<dbReference type="EMBL" id="OU963862">
    <property type="protein sequence ID" value="CAH0380591.1"/>
    <property type="molecule type" value="Genomic_DNA"/>
</dbReference>
<keyword evidence="8" id="KW-1185">Reference proteome</keyword>
<dbReference type="InterPro" id="IPR002645">
    <property type="entry name" value="STAS_dom"/>
</dbReference>
<evidence type="ECO:0000256" key="4">
    <source>
        <dbReference type="ARBA" id="ARBA00023136"/>
    </source>
</evidence>
<dbReference type="Proteomes" id="UP001152759">
    <property type="component" value="Chromosome 1"/>
</dbReference>
<dbReference type="CDD" id="cd07042">
    <property type="entry name" value="STAS_SulP_like_sulfate_transporter"/>
    <property type="match status" value="1"/>
</dbReference>
<dbReference type="Pfam" id="PF00916">
    <property type="entry name" value="Sulfate_transp"/>
    <property type="match status" value="1"/>
</dbReference>
<feature type="transmembrane region" description="Helical" evidence="5">
    <location>
        <begin position="461"/>
        <end position="481"/>
    </location>
</feature>
<feature type="domain" description="STAS" evidence="6">
    <location>
        <begin position="547"/>
        <end position="683"/>
    </location>
</feature>
<gene>
    <name evidence="7" type="ORF">BEMITA_LOCUS326</name>
</gene>
<feature type="transmembrane region" description="Helical" evidence="5">
    <location>
        <begin position="435"/>
        <end position="455"/>
    </location>
</feature>
<feature type="transmembrane region" description="Helical" evidence="5">
    <location>
        <begin position="358"/>
        <end position="382"/>
    </location>
</feature>
<accession>A0A9P0EY19</accession>
<dbReference type="InterPro" id="IPR036513">
    <property type="entry name" value="STAS_dom_sf"/>
</dbReference>
<comment type="subcellular location">
    <subcellularLocation>
        <location evidence="1">Membrane</location>
        <topology evidence="1">Multi-pass membrane protein</topology>
    </subcellularLocation>
</comment>
<feature type="transmembrane region" description="Helical" evidence="5">
    <location>
        <begin position="229"/>
        <end position="247"/>
    </location>
</feature>
<organism evidence="7 8">
    <name type="scientific">Bemisia tabaci</name>
    <name type="common">Sweetpotato whitefly</name>
    <name type="synonym">Aleurodes tabaci</name>
    <dbReference type="NCBI Taxonomy" id="7038"/>
    <lineage>
        <taxon>Eukaryota</taxon>
        <taxon>Metazoa</taxon>
        <taxon>Ecdysozoa</taxon>
        <taxon>Arthropoda</taxon>
        <taxon>Hexapoda</taxon>
        <taxon>Insecta</taxon>
        <taxon>Pterygota</taxon>
        <taxon>Neoptera</taxon>
        <taxon>Paraneoptera</taxon>
        <taxon>Hemiptera</taxon>
        <taxon>Sternorrhyncha</taxon>
        <taxon>Aleyrodoidea</taxon>
        <taxon>Aleyrodidae</taxon>
        <taxon>Aleyrodinae</taxon>
        <taxon>Bemisia</taxon>
    </lineage>
</organism>
<evidence type="ECO:0000313" key="7">
    <source>
        <dbReference type="EMBL" id="CAH0380591.1"/>
    </source>
</evidence>
<dbReference type="Pfam" id="PF01740">
    <property type="entry name" value="STAS"/>
    <property type="match status" value="1"/>
</dbReference>
<evidence type="ECO:0000256" key="1">
    <source>
        <dbReference type="ARBA" id="ARBA00004141"/>
    </source>
</evidence>
<dbReference type="NCBIfam" id="TIGR00815">
    <property type="entry name" value="sulP"/>
    <property type="match status" value="1"/>
</dbReference>
<evidence type="ECO:0000256" key="2">
    <source>
        <dbReference type="ARBA" id="ARBA00022692"/>
    </source>
</evidence>
<feature type="transmembrane region" description="Helical" evidence="5">
    <location>
        <begin position="124"/>
        <end position="140"/>
    </location>
</feature>
<dbReference type="SUPFAM" id="SSF52091">
    <property type="entry name" value="SpoIIaa-like"/>
    <property type="match status" value="1"/>
</dbReference>
<name>A0A9P0EY19_BEMTA</name>
<dbReference type="AlphaFoldDB" id="A0A9P0EY19"/>
<dbReference type="PANTHER" id="PTHR11814">
    <property type="entry name" value="SULFATE TRANSPORTER"/>
    <property type="match status" value="1"/>
</dbReference>
<evidence type="ECO:0000313" key="8">
    <source>
        <dbReference type="Proteomes" id="UP001152759"/>
    </source>
</evidence>
<proteinExistence type="predicted"/>
<feature type="transmembrane region" description="Helical" evidence="5">
    <location>
        <begin position="259"/>
        <end position="276"/>
    </location>
</feature>
<dbReference type="GO" id="GO:0055085">
    <property type="term" value="P:transmembrane transport"/>
    <property type="evidence" value="ECO:0007669"/>
    <property type="project" value="InterPro"/>
</dbReference>
<protein>
    <recommendedName>
        <fullName evidence="6">STAS domain-containing protein</fullName>
    </recommendedName>
</protein>